<evidence type="ECO:0000313" key="1">
    <source>
        <dbReference type="EMBL" id="TYD00336.1"/>
    </source>
</evidence>
<dbReference type="OrthoDB" id="3818356at2"/>
<dbReference type="Proteomes" id="UP000323410">
    <property type="component" value="Unassembled WGS sequence"/>
</dbReference>
<dbReference type="AlphaFoldDB" id="A0A5D0XUG9"/>
<name>A0A5D0XUG9_9MICC</name>
<keyword evidence="2" id="KW-1185">Reference proteome</keyword>
<evidence type="ECO:0000313" key="2">
    <source>
        <dbReference type="Proteomes" id="UP000323410"/>
    </source>
</evidence>
<sequence>MQTTPVVKVTAAWLLCLLLLIAAFVAVVSSLNARLYSPEHRVDLYLGALQQGEGGRALGLLNATVPDGSDASLLDGDALRAATAPLEDTTIQDARDTGPDTVEVPVTYRVNDEDHTTLLPLEQTGTEWGVFEVWEFEPGVLPTVGVSTRHGEEASVNGVDVGLPDGNVELASFYPAAVSARYDTPYLVSSEERAVVAGTGSPAPLELVPEQTPELARAVDDQVHAFLDTCADQAVFQPTGCPFTYVTTEPLAGDIAWTIEEYPPVTVTEEGDDWTVSSLKGSARLETTLKTYFSGAETDVSESIGFEFEADLAVTGDEVTVTPEVPR</sequence>
<comment type="caution">
    <text evidence="1">The sequence shown here is derived from an EMBL/GenBank/DDBJ whole genome shotgun (WGS) entry which is preliminary data.</text>
</comment>
<organism evidence="1 2">
    <name type="scientific">Arthrobacter echini</name>
    <dbReference type="NCBI Taxonomy" id="1529066"/>
    <lineage>
        <taxon>Bacteria</taxon>
        <taxon>Bacillati</taxon>
        <taxon>Actinomycetota</taxon>
        <taxon>Actinomycetes</taxon>
        <taxon>Micrococcales</taxon>
        <taxon>Micrococcaceae</taxon>
        <taxon>Arthrobacter</taxon>
    </lineage>
</organism>
<dbReference type="EMBL" id="VSLD01000001">
    <property type="protein sequence ID" value="TYD00336.1"/>
    <property type="molecule type" value="Genomic_DNA"/>
</dbReference>
<gene>
    <name evidence="1" type="ORF">FQ377_02450</name>
</gene>
<accession>A0A5D0XUG9</accession>
<reference evidence="1 2" key="1">
    <citation type="submission" date="2019-08" db="EMBL/GenBank/DDBJ databases">
        <title>Genone of Arthrobacter echini P9.</title>
        <authorList>
            <person name="Bowman J.P."/>
        </authorList>
    </citation>
    <scope>NUCLEOTIDE SEQUENCE [LARGE SCALE GENOMIC DNA]</scope>
    <source>
        <strain evidence="1 2">P9</strain>
    </source>
</reference>
<proteinExistence type="predicted"/>
<protein>
    <submittedName>
        <fullName evidence="1">Uncharacterized protein</fullName>
    </submittedName>
</protein>
<dbReference type="RefSeq" id="WP_148599642.1">
    <property type="nucleotide sequence ID" value="NZ_VSLD01000001.1"/>
</dbReference>